<evidence type="ECO:0000313" key="3">
    <source>
        <dbReference type="Proteomes" id="UP001066276"/>
    </source>
</evidence>
<protein>
    <submittedName>
        <fullName evidence="2">Uncharacterized protein</fullName>
    </submittedName>
</protein>
<name>A0AAV7SYX1_PLEWA</name>
<dbReference type="Proteomes" id="UP001066276">
    <property type="component" value="Chromosome 4_1"/>
</dbReference>
<dbReference type="EMBL" id="JANPWB010000007">
    <property type="protein sequence ID" value="KAJ1169319.1"/>
    <property type="molecule type" value="Genomic_DNA"/>
</dbReference>
<dbReference type="AlphaFoldDB" id="A0AAV7SYX1"/>
<feature type="region of interest" description="Disordered" evidence="1">
    <location>
        <begin position="1"/>
        <end position="58"/>
    </location>
</feature>
<evidence type="ECO:0000313" key="2">
    <source>
        <dbReference type="EMBL" id="KAJ1169319.1"/>
    </source>
</evidence>
<accession>A0AAV7SYX1</accession>
<sequence>MTRRLPLGGGDRGGAQPHREPTQKQAASAEALEQAFRRSEHGGHLSTTKEGPTKSEVNSASWAMQDGVLGTWAVLCMKEVSQKGTEALASAVHAVHRITVWRGEARTYLHQIWTEGPLDCGGHFTWIQLLCSRDNACQDERGPRGPVMQKFGACVGRGKIPSTHRRFLLGFQCRVKADSPQSMHHQETVEKAGRMRRYNVVGSLLATLLWFCRRTGAVSGRSLAEVEERSAEELW</sequence>
<feature type="compositionally biased region" description="Polar residues" evidence="1">
    <location>
        <begin position="45"/>
        <end position="58"/>
    </location>
</feature>
<comment type="caution">
    <text evidence="2">The sequence shown here is derived from an EMBL/GenBank/DDBJ whole genome shotgun (WGS) entry which is preliminary data.</text>
</comment>
<proteinExistence type="predicted"/>
<organism evidence="2 3">
    <name type="scientific">Pleurodeles waltl</name>
    <name type="common">Iberian ribbed newt</name>
    <dbReference type="NCBI Taxonomy" id="8319"/>
    <lineage>
        <taxon>Eukaryota</taxon>
        <taxon>Metazoa</taxon>
        <taxon>Chordata</taxon>
        <taxon>Craniata</taxon>
        <taxon>Vertebrata</taxon>
        <taxon>Euteleostomi</taxon>
        <taxon>Amphibia</taxon>
        <taxon>Batrachia</taxon>
        <taxon>Caudata</taxon>
        <taxon>Salamandroidea</taxon>
        <taxon>Salamandridae</taxon>
        <taxon>Pleurodelinae</taxon>
        <taxon>Pleurodeles</taxon>
    </lineage>
</organism>
<reference evidence="2" key="1">
    <citation type="journal article" date="2022" name="bioRxiv">
        <title>Sequencing and chromosome-scale assembly of the giantPleurodeles waltlgenome.</title>
        <authorList>
            <person name="Brown T."/>
            <person name="Elewa A."/>
            <person name="Iarovenko S."/>
            <person name="Subramanian E."/>
            <person name="Araus A.J."/>
            <person name="Petzold A."/>
            <person name="Susuki M."/>
            <person name="Suzuki K.-i.T."/>
            <person name="Hayashi T."/>
            <person name="Toyoda A."/>
            <person name="Oliveira C."/>
            <person name="Osipova E."/>
            <person name="Leigh N.D."/>
            <person name="Simon A."/>
            <person name="Yun M.H."/>
        </authorList>
    </citation>
    <scope>NUCLEOTIDE SEQUENCE</scope>
    <source>
        <strain evidence="2">20211129_DDA</strain>
        <tissue evidence="2">Liver</tissue>
    </source>
</reference>
<evidence type="ECO:0000256" key="1">
    <source>
        <dbReference type="SAM" id="MobiDB-lite"/>
    </source>
</evidence>
<gene>
    <name evidence="2" type="ORF">NDU88_001212</name>
</gene>
<keyword evidence="3" id="KW-1185">Reference proteome</keyword>